<accession>A0AAV4W6G4</accession>
<dbReference type="AlphaFoldDB" id="A0AAV4W6G4"/>
<dbReference type="EMBL" id="BPLQ01014154">
    <property type="protein sequence ID" value="GIY77660.1"/>
    <property type="molecule type" value="Genomic_DNA"/>
</dbReference>
<evidence type="ECO:0000313" key="1">
    <source>
        <dbReference type="EMBL" id="GIY77660.1"/>
    </source>
</evidence>
<proteinExistence type="predicted"/>
<gene>
    <name evidence="1" type="ORF">CDAR_416181</name>
</gene>
<dbReference type="Proteomes" id="UP001054837">
    <property type="component" value="Unassembled WGS sequence"/>
</dbReference>
<evidence type="ECO:0000313" key="2">
    <source>
        <dbReference type="Proteomes" id="UP001054837"/>
    </source>
</evidence>
<organism evidence="1 2">
    <name type="scientific">Caerostris darwini</name>
    <dbReference type="NCBI Taxonomy" id="1538125"/>
    <lineage>
        <taxon>Eukaryota</taxon>
        <taxon>Metazoa</taxon>
        <taxon>Ecdysozoa</taxon>
        <taxon>Arthropoda</taxon>
        <taxon>Chelicerata</taxon>
        <taxon>Arachnida</taxon>
        <taxon>Araneae</taxon>
        <taxon>Araneomorphae</taxon>
        <taxon>Entelegynae</taxon>
        <taxon>Araneoidea</taxon>
        <taxon>Araneidae</taxon>
        <taxon>Caerostris</taxon>
    </lineage>
</organism>
<protein>
    <submittedName>
        <fullName evidence="1">Uncharacterized protein</fullName>
    </submittedName>
</protein>
<keyword evidence="2" id="KW-1185">Reference proteome</keyword>
<sequence length="88" mass="10220">MKEYVNTFPDILTRTVTCCLVRSVLSEIIGKPSSTPNRQLSFTKNTNRYCFPMHKTLRENSCEVEGTNRKRTFRRLAVNVHPLNKPSF</sequence>
<comment type="caution">
    <text evidence="1">The sequence shown here is derived from an EMBL/GenBank/DDBJ whole genome shotgun (WGS) entry which is preliminary data.</text>
</comment>
<reference evidence="1 2" key="1">
    <citation type="submission" date="2021-06" db="EMBL/GenBank/DDBJ databases">
        <title>Caerostris darwini draft genome.</title>
        <authorList>
            <person name="Kono N."/>
            <person name="Arakawa K."/>
        </authorList>
    </citation>
    <scope>NUCLEOTIDE SEQUENCE [LARGE SCALE GENOMIC DNA]</scope>
</reference>
<name>A0AAV4W6G4_9ARAC</name>